<dbReference type="KEGG" id="bdw:94334957"/>
<evidence type="ECO:0000259" key="9">
    <source>
        <dbReference type="SMART" id="SM01083"/>
    </source>
</evidence>
<evidence type="ECO:0000256" key="2">
    <source>
        <dbReference type="ARBA" id="ARBA00007203"/>
    </source>
</evidence>
<organism evidence="10 11">
    <name type="scientific">Babesia duncani</name>
    <dbReference type="NCBI Taxonomy" id="323732"/>
    <lineage>
        <taxon>Eukaryota</taxon>
        <taxon>Sar</taxon>
        <taxon>Alveolata</taxon>
        <taxon>Apicomplexa</taxon>
        <taxon>Aconoidasida</taxon>
        <taxon>Piroplasmida</taxon>
        <taxon>Babesiidae</taxon>
        <taxon>Babesia</taxon>
    </lineage>
</organism>
<dbReference type="PANTHER" id="PTHR12942">
    <property type="entry name" value="STEP II SPLICING FACTOR SLU7"/>
    <property type="match status" value="1"/>
</dbReference>
<evidence type="ECO:0000256" key="8">
    <source>
        <dbReference type="SAM" id="Coils"/>
    </source>
</evidence>
<evidence type="ECO:0000256" key="5">
    <source>
        <dbReference type="ARBA" id="ARBA00023187"/>
    </source>
</evidence>
<dbReference type="GeneID" id="94334957"/>
<accession>A0AAD9PMK3</accession>
<proteinExistence type="inferred from homology"/>
<gene>
    <name evidence="10" type="ORF">BdWA1_000659</name>
</gene>
<keyword evidence="8" id="KW-0175">Coiled coil</keyword>
<evidence type="ECO:0000256" key="1">
    <source>
        <dbReference type="ARBA" id="ARBA00004123"/>
    </source>
</evidence>
<keyword evidence="6 7" id="KW-0539">Nucleus</keyword>
<dbReference type="PANTHER" id="PTHR12942:SF2">
    <property type="entry name" value="PRE-MRNA-SPLICING FACTOR SLU7"/>
    <property type="match status" value="1"/>
</dbReference>
<comment type="caution">
    <text evidence="10">The sequence shown here is derived from an EMBL/GenBank/DDBJ whole genome shotgun (WGS) entry which is preliminary data.</text>
</comment>
<name>A0AAD9PMK3_9APIC</name>
<dbReference type="InterPro" id="IPR019339">
    <property type="entry name" value="CIR_N_dom"/>
</dbReference>
<dbReference type="Proteomes" id="UP001214638">
    <property type="component" value="Unassembled WGS sequence"/>
</dbReference>
<feature type="domain" description="CBF1-interacting co-repressor CIR N-terminal" evidence="9">
    <location>
        <begin position="18"/>
        <end position="54"/>
    </location>
</feature>
<feature type="coiled-coil region" evidence="8">
    <location>
        <begin position="34"/>
        <end position="70"/>
    </location>
</feature>
<protein>
    <recommendedName>
        <fullName evidence="7">Pre-mRNA-splicing factor SLU7</fullName>
    </recommendedName>
</protein>
<comment type="subcellular location">
    <subcellularLocation>
        <location evidence="1 7">Nucleus</location>
    </subcellularLocation>
</comment>
<dbReference type="EMBL" id="JALLKP010000001">
    <property type="protein sequence ID" value="KAK2197656.1"/>
    <property type="molecule type" value="Genomic_DNA"/>
</dbReference>
<reference evidence="10" key="1">
    <citation type="journal article" date="2023" name="Nat. Microbiol.">
        <title>Babesia duncani multi-omics identifies virulence factors and drug targets.</title>
        <authorList>
            <person name="Singh P."/>
            <person name="Lonardi S."/>
            <person name="Liang Q."/>
            <person name="Vydyam P."/>
            <person name="Khabirova E."/>
            <person name="Fang T."/>
            <person name="Gihaz S."/>
            <person name="Thekkiniath J."/>
            <person name="Munshi M."/>
            <person name="Abel S."/>
            <person name="Ciampossin L."/>
            <person name="Batugedara G."/>
            <person name="Gupta M."/>
            <person name="Lu X.M."/>
            <person name="Lenz T."/>
            <person name="Chakravarty S."/>
            <person name="Cornillot E."/>
            <person name="Hu Y."/>
            <person name="Ma W."/>
            <person name="Gonzalez L.M."/>
            <person name="Sanchez S."/>
            <person name="Estrada K."/>
            <person name="Sanchez-Flores A."/>
            <person name="Montero E."/>
            <person name="Harb O.S."/>
            <person name="Le Roch K.G."/>
            <person name="Mamoun C.B."/>
        </authorList>
    </citation>
    <scope>NUCLEOTIDE SEQUENCE</scope>
    <source>
        <strain evidence="10">WA1</strain>
    </source>
</reference>
<dbReference type="RefSeq" id="XP_067804498.1">
    <property type="nucleotide sequence ID" value="XM_067945707.1"/>
</dbReference>
<keyword evidence="11" id="KW-1185">Reference proteome</keyword>
<dbReference type="GO" id="GO:0030628">
    <property type="term" value="F:pre-mRNA 3'-splice site binding"/>
    <property type="evidence" value="ECO:0007669"/>
    <property type="project" value="UniProtKB-UniRule"/>
</dbReference>
<sequence length="180" mass="21187">MWMGKIGNKSAAFINHKHFHPGSIKNMERVWLAEEKHKAELKRQKEMREKREEEVKIAEIRKQIREQEELKRNEFMREARSNASHTHDISESRLANVEGGIVITKSSDSSKSQTNGTTTVMEKPVIRSMYPEDVYEKGHTSIFGSYYDMETGKWGYKCCMQLKRQTYCTSEKARHKRKRT</sequence>
<dbReference type="Pfam" id="PF10197">
    <property type="entry name" value="Cir_N"/>
    <property type="match status" value="1"/>
</dbReference>
<evidence type="ECO:0000313" key="10">
    <source>
        <dbReference type="EMBL" id="KAK2197656.1"/>
    </source>
</evidence>
<dbReference type="AlphaFoldDB" id="A0AAD9PMK3"/>
<evidence type="ECO:0000313" key="11">
    <source>
        <dbReference type="Proteomes" id="UP001214638"/>
    </source>
</evidence>
<dbReference type="InterPro" id="IPR039974">
    <property type="entry name" value="Splicing_factor_SLU7"/>
</dbReference>
<comment type="similarity">
    <text evidence="2 7">Belongs to the SLU7 family.</text>
</comment>
<evidence type="ECO:0000256" key="3">
    <source>
        <dbReference type="ARBA" id="ARBA00022664"/>
    </source>
</evidence>
<evidence type="ECO:0000256" key="4">
    <source>
        <dbReference type="ARBA" id="ARBA00022728"/>
    </source>
</evidence>
<keyword evidence="4 7" id="KW-0747">Spliceosome</keyword>
<evidence type="ECO:0000256" key="7">
    <source>
        <dbReference type="RuleBase" id="RU367071"/>
    </source>
</evidence>
<evidence type="ECO:0000256" key="6">
    <source>
        <dbReference type="ARBA" id="ARBA00023242"/>
    </source>
</evidence>
<comment type="function">
    <text evidence="7">Involved in pre-mRNA splicing.</text>
</comment>
<keyword evidence="5 7" id="KW-0508">mRNA splicing</keyword>
<comment type="subunit">
    <text evidence="7">Associated with the spliceosome.</text>
</comment>
<keyword evidence="3 7" id="KW-0507">mRNA processing</keyword>
<dbReference type="GO" id="GO:0000398">
    <property type="term" value="P:mRNA splicing, via spliceosome"/>
    <property type="evidence" value="ECO:0007669"/>
    <property type="project" value="UniProtKB-UniRule"/>
</dbReference>
<dbReference type="SMART" id="SM01083">
    <property type="entry name" value="Cir_N"/>
    <property type="match status" value="1"/>
</dbReference>
<dbReference type="GO" id="GO:0005681">
    <property type="term" value="C:spliceosomal complex"/>
    <property type="evidence" value="ECO:0007669"/>
    <property type="project" value="UniProtKB-UniRule"/>
</dbReference>